<dbReference type="EMBL" id="BMBA01000001">
    <property type="protein sequence ID" value="GFZ29835.1"/>
    <property type="molecule type" value="Genomic_DNA"/>
</dbReference>
<gene>
    <name evidence="1" type="ORF">CSC2_03610</name>
</gene>
<reference evidence="1 2" key="1">
    <citation type="journal article" date="2021" name="Int. J. Syst. Evol. Microbiol.">
        <title>Clostridium zeae sp. nov., isolated from corn silage.</title>
        <authorList>
            <person name="Kobayashi H."/>
            <person name="Tanizawa Y."/>
            <person name="Yagura M."/>
            <person name="Sakamoto M."/>
            <person name="Ohkuma M."/>
            <person name="Tohno M."/>
        </authorList>
    </citation>
    <scope>NUCLEOTIDE SEQUENCE [LARGE SCALE GENOMIC DNA]</scope>
    <source>
        <strain evidence="1 2">CSC2</strain>
    </source>
</reference>
<proteinExistence type="predicted"/>
<comment type="caution">
    <text evidence="1">The sequence shown here is derived from an EMBL/GenBank/DDBJ whole genome shotgun (WGS) entry which is preliminary data.</text>
</comment>
<name>A0ABQ1E512_9CLOT</name>
<evidence type="ECO:0000313" key="1">
    <source>
        <dbReference type="EMBL" id="GFZ29835.1"/>
    </source>
</evidence>
<keyword evidence="2" id="KW-1185">Reference proteome</keyword>
<protein>
    <submittedName>
        <fullName evidence="1">Uncharacterized protein</fullName>
    </submittedName>
</protein>
<dbReference type="Proteomes" id="UP000663802">
    <property type="component" value="Unassembled WGS sequence"/>
</dbReference>
<evidence type="ECO:0000313" key="2">
    <source>
        <dbReference type="Proteomes" id="UP000663802"/>
    </source>
</evidence>
<organism evidence="1 2">
    <name type="scientific">Clostridium zeae</name>
    <dbReference type="NCBI Taxonomy" id="2759022"/>
    <lineage>
        <taxon>Bacteria</taxon>
        <taxon>Bacillati</taxon>
        <taxon>Bacillota</taxon>
        <taxon>Clostridia</taxon>
        <taxon>Eubacteriales</taxon>
        <taxon>Clostridiaceae</taxon>
        <taxon>Clostridium</taxon>
    </lineage>
</organism>
<sequence>MFARLLYKYKFNLQYAFYYEIVYIGALRKLNLYLFKNHAPMTFSMYKLIVEVESYIIIK</sequence>
<accession>A0ABQ1E512</accession>